<name>A0A835IYR2_9MAGN</name>
<reference evidence="2 3" key="1">
    <citation type="submission" date="2020-10" db="EMBL/GenBank/DDBJ databases">
        <title>The Coptis chinensis genome and diversification of protoberbering-type alkaloids.</title>
        <authorList>
            <person name="Wang B."/>
            <person name="Shu S."/>
            <person name="Song C."/>
            <person name="Liu Y."/>
        </authorList>
    </citation>
    <scope>NUCLEOTIDE SEQUENCE [LARGE SCALE GENOMIC DNA]</scope>
    <source>
        <strain evidence="2">HL-2020</strain>
        <tissue evidence="2">Leaf</tissue>
    </source>
</reference>
<keyword evidence="3" id="KW-1185">Reference proteome</keyword>
<comment type="caution">
    <text evidence="2">The sequence shown here is derived from an EMBL/GenBank/DDBJ whole genome shotgun (WGS) entry which is preliminary data.</text>
</comment>
<evidence type="ECO:0000256" key="1">
    <source>
        <dbReference type="SAM" id="MobiDB-lite"/>
    </source>
</evidence>
<organism evidence="2 3">
    <name type="scientific">Coptis chinensis</name>
    <dbReference type="NCBI Taxonomy" id="261450"/>
    <lineage>
        <taxon>Eukaryota</taxon>
        <taxon>Viridiplantae</taxon>
        <taxon>Streptophyta</taxon>
        <taxon>Embryophyta</taxon>
        <taxon>Tracheophyta</taxon>
        <taxon>Spermatophyta</taxon>
        <taxon>Magnoliopsida</taxon>
        <taxon>Ranunculales</taxon>
        <taxon>Ranunculaceae</taxon>
        <taxon>Coptidoideae</taxon>
        <taxon>Coptis</taxon>
    </lineage>
</organism>
<dbReference type="EMBL" id="JADFTS010000001">
    <property type="protein sequence ID" value="KAF9624707.1"/>
    <property type="molecule type" value="Genomic_DNA"/>
</dbReference>
<protein>
    <submittedName>
        <fullName evidence="2">Uncharacterized protein</fullName>
    </submittedName>
</protein>
<accession>A0A835IYR2</accession>
<proteinExistence type="predicted"/>
<dbReference type="Proteomes" id="UP000631114">
    <property type="component" value="Unassembled WGS sequence"/>
</dbReference>
<feature type="region of interest" description="Disordered" evidence="1">
    <location>
        <begin position="34"/>
        <end position="67"/>
    </location>
</feature>
<evidence type="ECO:0000313" key="2">
    <source>
        <dbReference type="EMBL" id="KAF9624707.1"/>
    </source>
</evidence>
<gene>
    <name evidence="2" type="ORF">IFM89_013000</name>
</gene>
<evidence type="ECO:0000313" key="3">
    <source>
        <dbReference type="Proteomes" id="UP000631114"/>
    </source>
</evidence>
<feature type="compositionally biased region" description="Basic and acidic residues" evidence="1">
    <location>
        <begin position="43"/>
        <end position="59"/>
    </location>
</feature>
<sequence length="127" mass="13951">MTSVWAVKKLNDKQKEQQVDVAAEPAEVTEVINAGSSARGGSVRHETVANDGLTERRGTENMSPTVDKVHVTPNALHSLAKLGIAGDNLEDEAPEMKLNISMTIYLLKNRVPQWRQVKILIPNGLRL</sequence>
<dbReference type="AlphaFoldDB" id="A0A835IYR2"/>